<feature type="compositionally biased region" description="Low complexity" evidence="10">
    <location>
        <begin position="462"/>
        <end position="476"/>
    </location>
</feature>
<dbReference type="InterPro" id="IPR029070">
    <property type="entry name" value="Chitinase_insertion_sf"/>
</dbReference>
<dbReference type="InterPro" id="IPR050314">
    <property type="entry name" value="Glycosyl_Hydrlase_18"/>
</dbReference>
<evidence type="ECO:0000256" key="1">
    <source>
        <dbReference type="ARBA" id="ARBA00000822"/>
    </source>
</evidence>
<evidence type="ECO:0000256" key="2">
    <source>
        <dbReference type="ARBA" id="ARBA00008682"/>
    </source>
</evidence>
<feature type="region of interest" description="Disordered" evidence="10">
    <location>
        <begin position="443"/>
        <end position="483"/>
    </location>
</feature>
<evidence type="ECO:0000313" key="13">
    <source>
        <dbReference type="EMBL" id="CAG8907924.1"/>
    </source>
</evidence>
<comment type="caution">
    <text evidence="13">The sequence shown here is derived from an EMBL/GenBank/DDBJ whole genome shotgun (WGS) entry which is preliminary data.</text>
</comment>
<reference evidence="13" key="1">
    <citation type="submission" date="2021-07" db="EMBL/GenBank/DDBJ databases">
        <authorList>
            <person name="Branca A.L. A."/>
        </authorList>
    </citation>
    <scope>NUCLEOTIDE SEQUENCE</scope>
</reference>
<evidence type="ECO:0000256" key="9">
    <source>
        <dbReference type="RuleBase" id="RU000489"/>
    </source>
</evidence>
<dbReference type="Gene3D" id="3.20.20.80">
    <property type="entry name" value="Glycosidases"/>
    <property type="match status" value="1"/>
</dbReference>
<dbReference type="PANTHER" id="PTHR11177">
    <property type="entry name" value="CHITINASE"/>
    <property type="match status" value="1"/>
</dbReference>
<dbReference type="InterPro" id="IPR001223">
    <property type="entry name" value="Glyco_hydro18_cat"/>
</dbReference>
<evidence type="ECO:0000256" key="10">
    <source>
        <dbReference type="SAM" id="MobiDB-lite"/>
    </source>
</evidence>
<dbReference type="InterPro" id="IPR001002">
    <property type="entry name" value="Chitin-bd_1"/>
</dbReference>
<dbReference type="GO" id="GO:0000272">
    <property type="term" value="P:polysaccharide catabolic process"/>
    <property type="evidence" value="ECO:0007669"/>
    <property type="project" value="UniProtKB-KW"/>
</dbReference>
<feature type="domain" description="GH18" evidence="12">
    <location>
        <begin position="104"/>
        <end position="458"/>
    </location>
</feature>
<keyword evidence="11" id="KW-0732">Signal</keyword>
<evidence type="ECO:0000256" key="8">
    <source>
        <dbReference type="ARBA" id="ARBA00023326"/>
    </source>
</evidence>
<evidence type="ECO:0000313" key="14">
    <source>
        <dbReference type="Proteomes" id="UP001154252"/>
    </source>
</evidence>
<dbReference type="Proteomes" id="UP001154252">
    <property type="component" value="Unassembled WGS sequence"/>
</dbReference>
<dbReference type="InterPro" id="IPR001579">
    <property type="entry name" value="Glyco_hydro_18_chit_AS"/>
</dbReference>
<sequence length="1052" mass="112854">MYILSAVKAIALLPLFCDLVLGAKGTSGTCSKDKRCDTGCCSKEGYCGFGPNFCGDDVCISNCDAQAECGSKFCGTTEEFCGKGCQSGCDDVKQPSCSGTSSKQVYGGYFEAWNYQRSCDTMTPSAVDVSPWTHLFYSFAGINIGDSTIETVYDHDDEYIEQLMDLKKKKPSLKTLISVGGWDLGGEPFSDMVRFAGLRKSFIDSAVSFMEERGFDGIDIDWEYPTAEDRGGRDEDRENFVTFMKELKEACDGTYSITATLPTSYWYLKGFDVKALSKYVDYFNFMAYDIHGTWDGNTKWTESVVNPHTNLTEIKSGLDLLWRNDVDPAKVMLGLGFYGRSFTLKDPACTTPGCAFDKTEDSAGGGKAGECTDTTGILTDYEINRVIKQYNPEVVYNEQAAVNWMTWDTSQWVSFDNSKTLKQKADFANGKCLGGLFAWTIDEGGPGSSGNPNDLDPKDTSMDGPSTDGSDSGTGDFYVDGSIVDPKGDSDTATAIAPVNIIVAPSLLPSPTTFSVGPLVTPIEVAWTTTKTVTVSGKPTVTTTIARTIQTTTFSIPPITASSIPWWNWNITKTEGTESTKTLFPSFSLDPITFRDMPSSQSHSSVNGTPITHTGTEDRTFFPPPWPWSTTSLPVDVPTPVITWSQGGPPAPTCTSNCGTKCKSFCDKPCLLDCTDPISNNNWKDPADPKPPSHSPCSGPDCENTKCTGPLCVKKNCKGPECDKSSHTCLGADCTPTGCIGTDCLDTGECDGDDCETHGCEGDDCNGQGRCTGPDCVSLGCIGLDCNPQTGECTGPDCRKISCSGPNCQDGKCTGEGCESEDDDCESQEADTCTEYISSSMVSSTYTTDTSTRCQTITACEATPTTTTSTISTSISKKPAWRYSSWAVDDAAITSEASQIDEEFSSLYATTTTPTTTADPTTTTDTATTTSPNPYTPSESSTTCGHGQTMCHLFVSNLHGFCDVAKSYIRGSTIYGTTNGRNSGECYTDGKHASGGCGVFIEGDNCEVKGTTMQAAYDHIFEDCDSACGHAVFDNGCTMKVDYVTGCHTSNN</sequence>
<gene>
    <name evidence="13" type="ORF">PEGY_LOCUS8957</name>
</gene>
<dbReference type="SUPFAM" id="SSF54556">
    <property type="entry name" value="Chitinase insertion domain"/>
    <property type="match status" value="1"/>
</dbReference>
<dbReference type="PROSITE" id="PS01095">
    <property type="entry name" value="GH18_1"/>
    <property type="match status" value="1"/>
</dbReference>
<evidence type="ECO:0000256" key="7">
    <source>
        <dbReference type="ARBA" id="ARBA00023295"/>
    </source>
</evidence>
<keyword evidence="7 9" id="KW-0326">Glycosidase</keyword>
<keyword evidence="6" id="KW-0119">Carbohydrate metabolism</keyword>
<evidence type="ECO:0000256" key="6">
    <source>
        <dbReference type="ARBA" id="ARBA00023277"/>
    </source>
</evidence>
<dbReference type="EMBL" id="CAJVRC010000892">
    <property type="protein sequence ID" value="CAG8907924.1"/>
    <property type="molecule type" value="Genomic_DNA"/>
</dbReference>
<accession>A0A9W4KGA5</accession>
<dbReference type="GO" id="GO:0008843">
    <property type="term" value="F:endochitinase activity"/>
    <property type="evidence" value="ECO:0007669"/>
    <property type="project" value="UniProtKB-EC"/>
</dbReference>
<evidence type="ECO:0000259" key="12">
    <source>
        <dbReference type="PROSITE" id="PS51910"/>
    </source>
</evidence>
<name>A0A9W4KGA5_9EURO</name>
<dbReference type="InterPro" id="IPR011583">
    <property type="entry name" value="Chitinase_II/V-like_cat"/>
</dbReference>
<dbReference type="InterPro" id="IPR017853">
    <property type="entry name" value="GH"/>
</dbReference>
<dbReference type="Gene3D" id="3.10.50.10">
    <property type="match status" value="1"/>
</dbReference>
<feature type="signal peptide" evidence="11">
    <location>
        <begin position="1"/>
        <end position="22"/>
    </location>
</feature>
<organism evidence="13 14">
    <name type="scientific">Penicillium egyptiacum</name>
    <dbReference type="NCBI Taxonomy" id="1303716"/>
    <lineage>
        <taxon>Eukaryota</taxon>
        <taxon>Fungi</taxon>
        <taxon>Dikarya</taxon>
        <taxon>Ascomycota</taxon>
        <taxon>Pezizomycotina</taxon>
        <taxon>Eurotiomycetes</taxon>
        <taxon>Eurotiomycetidae</taxon>
        <taxon>Eurotiales</taxon>
        <taxon>Aspergillaceae</taxon>
        <taxon>Penicillium</taxon>
    </lineage>
</organism>
<dbReference type="AlphaFoldDB" id="A0A9W4KGA5"/>
<keyword evidence="4 9" id="KW-0378">Hydrolase</keyword>
<proteinExistence type="inferred from homology"/>
<keyword evidence="14" id="KW-1185">Reference proteome</keyword>
<protein>
    <recommendedName>
        <fullName evidence="3">chitinase</fullName>
        <ecNumber evidence="3">3.2.1.14</ecNumber>
    </recommendedName>
</protein>
<dbReference type="SMART" id="SM00270">
    <property type="entry name" value="ChtBD1"/>
    <property type="match status" value="2"/>
</dbReference>
<comment type="similarity">
    <text evidence="2">Belongs to the glycosyl hydrolase 18 family. Chitinase class V subfamily.</text>
</comment>
<evidence type="ECO:0000256" key="3">
    <source>
        <dbReference type="ARBA" id="ARBA00012729"/>
    </source>
</evidence>
<dbReference type="GO" id="GO:0008061">
    <property type="term" value="F:chitin binding"/>
    <property type="evidence" value="ECO:0007669"/>
    <property type="project" value="InterPro"/>
</dbReference>
<dbReference type="Pfam" id="PF00704">
    <property type="entry name" value="Glyco_hydro_18"/>
    <property type="match status" value="1"/>
</dbReference>
<feature type="region of interest" description="Disordered" evidence="10">
    <location>
        <begin position="908"/>
        <end position="941"/>
    </location>
</feature>
<dbReference type="CDD" id="cd00035">
    <property type="entry name" value="ChtBD1"/>
    <property type="match status" value="1"/>
</dbReference>
<dbReference type="SUPFAM" id="SSF51445">
    <property type="entry name" value="(Trans)glycosidases"/>
    <property type="match status" value="1"/>
</dbReference>
<dbReference type="PROSITE" id="PS51910">
    <property type="entry name" value="GH18_2"/>
    <property type="match status" value="1"/>
</dbReference>
<feature type="chain" id="PRO_5040841024" description="chitinase" evidence="11">
    <location>
        <begin position="23"/>
        <end position="1052"/>
    </location>
</feature>
<dbReference type="GO" id="GO:0006032">
    <property type="term" value="P:chitin catabolic process"/>
    <property type="evidence" value="ECO:0007669"/>
    <property type="project" value="UniProtKB-KW"/>
</dbReference>
<dbReference type="SMART" id="SM00636">
    <property type="entry name" value="Glyco_18"/>
    <property type="match status" value="1"/>
</dbReference>
<dbReference type="PANTHER" id="PTHR11177:SF402">
    <property type="entry name" value="CHITINASE"/>
    <property type="match status" value="1"/>
</dbReference>
<feature type="compositionally biased region" description="Low complexity" evidence="10">
    <location>
        <begin position="910"/>
        <end position="941"/>
    </location>
</feature>
<evidence type="ECO:0000256" key="5">
    <source>
        <dbReference type="ARBA" id="ARBA00023024"/>
    </source>
</evidence>
<dbReference type="OrthoDB" id="73875at2759"/>
<keyword evidence="5" id="KW-0146">Chitin degradation</keyword>
<comment type="catalytic activity">
    <reaction evidence="1">
        <text>Random endo-hydrolysis of N-acetyl-beta-D-glucosaminide (1-&gt;4)-beta-linkages in chitin and chitodextrins.</text>
        <dbReference type="EC" id="3.2.1.14"/>
    </reaction>
</comment>
<evidence type="ECO:0000256" key="11">
    <source>
        <dbReference type="SAM" id="SignalP"/>
    </source>
</evidence>
<dbReference type="EC" id="3.2.1.14" evidence="3"/>
<evidence type="ECO:0000256" key="4">
    <source>
        <dbReference type="ARBA" id="ARBA00022801"/>
    </source>
</evidence>
<keyword evidence="8" id="KW-0624">Polysaccharide degradation</keyword>